<dbReference type="AlphaFoldDB" id="A0A7W6H2Q4"/>
<name>A0A7W6H2Q4_9HYPH</name>
<dbReference type="Proteomes" id="UP000542776">
    <property type="component" value="Unassembled WGS sequence"/>
</dbReference>
<comment type="caution">
    <text evidence="1">The sequence shown here is derived from an EMBL/GenBank/DDBJ whole genome shotgun (WGS) entry which is preliminary data.</text>
</comment>
<reference evidence="1 2" key="1">
    <citation type="submission" date="2020-08" db="EMBL/GenBank/DDBJ databases">
        <title>Genomic Encyclopedia of Type Strains, Phase IV (KMG-IV): sequencing the most valuable type-strain genomes for metagenomic binning, comparative biology and taxonomic classification.</title>
        <authorList>
            <person name="Goeker M."/>
        </authorList>
    </citation>
    <scope>NUCLEOTIDE SEQUENCE [LARGE SCALE GENOMIC DNA]</scope>
    <source>
        <strain evidence="1 2">DSM 102238</strain>
    </source>
</reference>
<evidence type="ECO:0000313" key="1">
    <source>
        <dbReference type="EMBL" id="MBB3996905.1"/>
    </source>
</evidence>
<gene>
    <name evidence="1" type="ORF">GGR04_000726</name>
</gene>
<keyword evidence="2" id="KW-1185">Reference proteome</keyword>
<proteinExistence type="predicted"/>
<sequence length="97" mass="10526">MSLAAEIVARAQARAESFKAEQAHLALRLRTNLAPTKPVTTPDAVARRLARDMVNLVALKESVDHDDLAALGWSAAAIREHGEAARAIAFAEREREV</sequence>
<accession>A0A7W6H2Q4</accession>
<dbReference type="EMBL" id="JACIEK010000001">
    <property type="protein sequence ID" value="MBB3996905.1"/>
    <property type="molecule type" value="Genomic_DNA"/>
</dbReference>
<protein>
    <submittedName>
        <fullName evidence="1">Uncharacterized protein</fullName>
    </submittedName>
</protein>
<dbReference type="RefSeq" id="WP_183197927.1">
    <property type="nucleotide sequence ID" value="NZ_JACIEK010000001.1"/>
</dbReference>
<evidence type="ECO:0000313" key="2">
    <source>
        <dbReference type="Proteomes" id="UP000542776"/>
    </source>
</evidence>
<organism evidence="1 2">
    <name type="scientific">Aureimonas pseudogalii</name>
    <dbReference type="NCBI Taxonomy" id="1744844"/>
    <lineage>
        <taxon>Bacteria</taxon>
        <taxon>Pseudomonadati</taxon>
        <taxon>Pseudomonadota</taxon>
        <taxon>Alphaproteobacteria</taxon>
        <taxon>Hyphomicrobiales</taxon>
        <taxon>Aurantimonadaceae</taxon>
        <taxon>Aureimonas</taxon>
    </lineage>
</organism>